<dbReference type="PANTHER" id="PTHR43065">
    <property type="entry name" value="SENSOR HISTIDINE KINASE"/>
    <property type="match status" value="1"/>
</dbReference>
<comment type="catalytic activity">
    <reaction evidence="1">
        <text>ATP + protein L-histidine = ADP + protein N-phospho-L-histidine.</text>
        <dbReference type="EC" id="2.7.13.3"/>
    </reaction>
</comment>
<dbReference type="InterPro" id="IPR001789">
    <property type="entry name" value="Sig_transdc_resp-reg_receiver"/>
</dbReference>
<dbReference type="Gene3D" id="3.40.50.2300">
    <property type="match status" value="1"/>
</dbReference>
<dbReference type="SUPFAM" id="SSF47384">
    <property type="entry name" value="Homodimeric domain of signal transducing histidine kinase"/>
    <property type="match status" value="1"/>
</dbReference>
<dbReference type="PANTHER" id="PTHR43065:SF42">
    <property type="entry name" value="TWO-COMPONENT SENSOR PPRA"/>
    <property type="match status" value="1"/>
</dbReference>
<dbReference type="Pfam" id="PF00512">
    <property type="entry name" value="HisKA"/>
    <property type="match status" value="1"/>
</dbReference>
<evidence type="ECO:0000259" key="6">
    <source>
        <dbReference type="PROSITE" id="PS50109"/>
    </source>
</evidence>
<feature type="transmembrane region" description="Helical" evidence="5">
    <location>
        <begin position="196"/>
        <end position="217"/>
    </location>
</feature>
<reference evidence="9" key="1">
    <citation type="submission" date="2018-02" db="EMBL/GenBank/DDBJ databases">
        <authorList>
            <person name="Hausmann B."/>
        </authorList>
    </citation>
    <scope>NUCLEOTIDE SEQUENCE [LARGE SCALE GENOMIC DNA]</scope>
    <source>
        <strain evidence="9">Peat soil MAG SbA1</strain>
    </source>
</reference>
<evidence type="ECO:0000256" key="2">
    <source>
        <dbReference type="ARBA" id="ARBA00012438"/>
    </source>
</evidence>
<dbReference type="SUPFAM" id="SSF52172">
    <property type="entry name" value="CheY-like"/>
    <property type="match status" value="1"/>
</dbReference>
<dbReference type="SMART" id="SM00388">
    <property type="entry name" value="HisKA"/>
    <property type="match status" value="1"/>
</dbReference>
<feature type="transmembrane region" description="Helical" evidence="5">
    <location>
        <begin position="134"/>
        <end position="152"/>
    </location>
</feature>
<keyword evidence="5" id="KW-1133">Transmembrane helix</keyword>
<dbReference type="AlphaFoldDB" id="A0A2U3LBS2"/>
<dbReference type="SUPFAM" id="SSF55874">
    <property type="entry name" value="ATPase domain of HSP90 chaperone/DNA topoisomerase II/histidine kinase"/>
    <property type="match status" value="1"/>
</dbReference>
<feature type="transmembrane region" description="Helical" evidence="5">
    <location>
        <begin position="164"/>
        <end position="184"/>
    </location>
</feature>
<protein>
    <recommendedName>
        <fullName evidence="2">histidine kinase</fullName>
        <ecNumber evidence="2">2.7.13.3</ecNumber>
    </recommendedName>
</protein>
<feature type="transmembrane region" description="Helical" evidence="5">
    <location>
        <begin position="29"/>
        <end position="50"/>
    </location>
</feature>
<dbReference type="InterPro" id="IPR011006">
    <property type="entry name" value="CheY-like_superfamily"/>
</dbReference>
<dbReference type="Proteomes" id="UP000238701">
    <property type="component" value="Unassembled WGS sequence"/>
</dbReference>
<evidence type="ECO:0000256" key="4">
    <source>
        <dbReference type="PROSITE-ProRule" id="PRU00169"/>
    </source>
</evidence>
<dbReference type="InterPro" id="IPR004358">
    <property type="entry name" value="Sig_transdc_His_kin-like_C"/>
</dbReference>
<feature type="domain" description="Response regulatory" evidence="7">
    <location>
        <begin position="595"/>
        <end position="711"/>
    </location>
</feature>
<feature type="transmembrane region" description="Helical" evidence="5">
    <location>
        <begin position="264"/>
        <end position="284"/>
    </location>
</feature>
<dbReference type="SMART" id="SM00387">
    <property type="entry name" value="HATPase_c"/>
    <property type="match status" value="1"/>
</dbReference>
<feature type="domain" description="Histidine kinase" evidence="6">
    <location>
        <begin position="350"/>
        <end position="574"/>
    </location>
</feature>
<feature type="transmembrane region" description="Helical" evidence="5">
    <location>
        <begin position="95"/>
        <end position="114"/>
    </location>
</feature>
<dbReference type="PRINTS" id="PR00344">
    <property type="entry name" value="BCTRLSENSOR"/>
</dbReference>
<dbReference type="InterPro" id="IPR005467">
    <property type="entry name" value="His_kinase_dom"/>
</dbReference>
<accession>A0A2U3LBS2</accession>
<evidence type="ECO:0000256" key="3">
    <source>
        <dbReference type="ARBA" id="ARBA00022553"/>
    </source>
</evidence>
<dbReference type="Gene3D" id="3.30.565.10">
    <property type="entry name" value="Histidine kinase-like ATPase, C-terminal domain"/>
    <property type="match status" value="1"/>
</dbReference>
<dbReference type="EMBL" id="OMOD01000189">
    <property type="protein sequence ID" value="SPF49385.1"/>
    <property type="molecule type" value="Genomic_DNA"/>
</dbReference>
<organism evidence="8 9">
    <name type="scientific">Candidatus Sulfotelmatobacter kueseliae</name>
    <dbReference type="NCBI Taxonomy" id="2042962"/>
    <lineage>
        <taxon>Bacteria</taxon>
        <taxon>Pseudomonadati</taxon>
        <taxon>Acidobacteriota</taxon>
        <taxon>Terriglobia</taxon>
        <taxon>Terriglobales</taxon>
        <taxon>Candidatus Korobacteraceae</taxon>
        <taxon>Candidatus Sulfotelmatobacter</taxon>
    </lineage>
</organism>
<dbReference type="PROSITE" id="PS50110">
    <property type="entry name" value="RESPONSE_REGULATORY"/>
    <property type="match status" value="1"/>
</dbReference>
<proteinExistence type="predicted"/>
<dbReference type="InterPro" id="IPR003594">
    <property type="entry name" value="HATPase_dom"/>
</dbReference>
<feature type="transmembrane region" description="Helical" evidence="5">
    <location>
        <begin position="290"/>
        <end position="309"/>
    </location>
</feature>
<keyword evidence="5" id="KW-0812">Transmembrane</keyword>
<keyword evidence="8" id="KW-0808">Transferase</keyword>
<evidence type="ECO:0000313" key="8">
    <source>
        <dbReference type="EMBL" id="SPF49385.1"/>
    </source>
</evidence>
<dbReference type="Pfam" id="PF02518">
    <property type="entry name" value="HATPase_c"/>
    <property type="match status" value="1"/>
</dbReference>
<evidence type="ECO:0000259" key="7">
    <source>
        <dbReference type="PROSITE" id="PS50110"/>
    </source>
</evidence>
<evidence type="ECO:0000256" key="1">
    <source>
        <dbReference type="ARBA" id="ARBA00000085"/>
    </source>
</evidence>
<dbReference type="CDD" id="cd00082">
    <property type="entry name" value="HisKA"/>
    <property type="match status" value="1"/>
</dbReference>
<name>A0A2U3LBS2_9BACT</name>
<sequence length="716" mass="78555">MSRRIAWAAWVLVVIQVAGFVFLKPGSPRALLSNLTQIAACFTAAGFCLAASRRSRDMARTFWALLAVSLASYGLSNVVWTFYENWRQTAVPFSPISQFLYLCYDAPLVMALFLRESEDPSGLDWQRSLDFVQMLMVAFLIYYDFLFLRALHRGLHSLELMEQAMTNILNFVLAGAFVLRSFWGRTPLVRSLCRRASVYLVVYALAAGVGDYALTFIHATSGAWSSLAWTVPFIVAAILAAGFDPSAETASKVPAESWNQRTFLLKNIGLAVMPLTVWALALRAADHDRIVAYGTVIVSLVCYGAHLTISQYRNHQIVEALRASEERYRLVFKQLLQAEKMQAIGRLAGGVAHDFNNVLTVILGYAQQLLDNRTPSAEIVHRSAGHILTAGERAASLTRQLLAFGRKQLLQPTVLNLNVVLVDIDKMLRRLISENVEIVTKPAPKLGSVRADIGQIEQVILNLAINARDAMPGGGTLTLETGNADLDESYAQEHAGVRPGSYVMLAISDTGIGMDAETQAHIFEPFFTTKEDGKGSGMGLATVYGVVQQSGGHIWVYSEPGRGSTFKLYLPRVEEAAETAAKTQAPAPTIRGTETILVAEDDRQVRDLAVAILKACGYLVLVLESVLEAERVCQQHQGSIDLLLTDVIMREMSGPDLAQRLKKLRPRTKVLFMSGYTDAAIVHQGVLDPGIAFLPKPFTPSSLAGKVRQVLDQPKA</sequence>
<dbReference type="GO" id="GO:0000155">
    <property type="term" value="F:phosphorelay sensor kinase activity"/>
    <property type="evidence" value="ECO:0007669"/>
    <property type="project" value="InterPro"/>
</dbReference>
<keyword evidence="3 4" id="KW-0597">Phosphoprotein</keyword>
<dbReference type="InterPro" id="IPR003661">
    <property type="entry name" value="HisK_dim/P_dom"/>
</dbReference>
<evidence type="ECO:0000256" key="5">
    <source>
        <dbReference type="SAM" id="Phobius"/>
    </source>
</evidence>
<feature type="transmembrane region" description="Helical" evidence="5">
    <location>
        <begin position="62"/>
        <end position="83"/>
    </location>
</feature>
<feature type="modified residue" description="4-aspartylphosphate" evidence="4">
    <location>
        <position position="646"/>
    </location>
</feature>
<evidence type="ECO:0000313" key="9">
    <source>
        <dbReference type="Proteomes" id="UP000238701"/>
    </source>
</evidence>
<dbReference type="InterPro" id="IPR036890">
    <property type="entry name" value="HATPase_C_sf"/>
</dbReference>
<dbReference type="EC" id="2.7.13.3" evidence="2"/>
<dbReference type="InterPro" id="IPR036097">
    <property type="entry name" value="HisK_dim/P_sf"/>
</dbReference>
<dbReference type="SMART" id="SM00448">
    <property type="entry name" value="REC"/>
    <property type="match status" value="1"/>
</dbReference>
<gene>
    <name evidence="8" type="ORF">SBA1_900018</name>
</gene>
<keyword evidence="8" id="KW-0418">Kinase</keyword>
<dbReference type="Gene3D" id="1.10.287.130">
    <property type="match status" value="1"/>
</dbReference>
<feature type="transmembrane region" description="Helical" evidence="5">
    <location>
        <begin position="223"/>
        <end position="243"/>
    </location>
</feature>
<dbReference type="PROSITE" id="PS50109">
    <property type="entry name" value="HIS_KIN"/>
    <property type="match status" value="1"/>
</dbReference>
<keyword evidence="5" id="KW-0472">Membrane</keyword>
<dbReference type="Pfam" id="PF00072">
    <property type="entry name" value="Response_reg"/>
    <property type="match status" value="1"/>
</dbReference>